<dbReference type="PANTHER" id="PTHR43797:SF2">
    <property type="entry name" value="HOMOCYSTEINE_CYSTEINE SYNTHASE"/>
    <property type="match status" value="1"/>
</dbReference>
<dbReference type="GO" id="GO:0003961">
    <property type="term" value="F:O-acetylhomoserine aminocarboxypropyltransferase activity"/>
    <property type="evidence" value="ECO:0007669"/>
    <property type="project" value="TreeGrafter"/>
</dbReference>
<comment type="caution">
    <text evidence="7">The sequence shown here is derived from an EMBL/GenBank/DDBJ whole genome shotgun (WGS) entry which is preliminary data.</text>
</comment>
<comment type="cofactor">
    <cofactor evidence="1 6">
        <name>pyridoxal 5'-phosphate</name>
        <dbReference type="ChEBI" id="CHEBI:597326"/>
    </cofactor>
</comment>
<dbReference type="GO" id="GO:0006535">
    <property type="term" value="P:cysteine biosynthetic process from serine"/>
    <property type="evidence" value="ECO:0007669"/>
    <property type="project" value="TreeGrafter"/>
</dbReference>
<name>A0A9D9HSY7_9BACT</name>
<dbReference type="Gene3D" id="3.40.640.10">
    <property type="entry name" value="Type I PLP-dependent aspartate aminotransferase-like (Major domain)"/>
    <property type="match status" value="1"/>
</dbReference>
<comment type="similarity">
    <text evidence="2 6">Belongs to the trans-sulfuration enzymes family.</text>
</comment>
<evidence type="ECO:0000313" key="7">
    <source>
        <dbReference type="EMBL" id="MBO8459430.1"/>
    </source>
</evidence>
<evidence type="ECO:0000256" key="1">
    <source>
        <dbReference type="ARBA" id="ARBA00001933"/>
    </source>
</evidence>
<protein>
    <submittedName>
        <fullName evidence="7">O-acetylhomoserine aminocarboxypropyltransferase/cysteine synthase</fullName>
    </submittedName>
</protein>
<evidence type="ECO:0000256" key="5">
    <source>
        <dbReference type="PIRSR" id="PIRSR001434-2"/>
    </source>
</evidence>
<feature type="modified residue" description="N6-(pyridoxal phosphate)lysine" evidence="5">
    <location>
        <position position="212"/>
    </location>
</feature>
<dbReference type="InterPro" id="IPR015424">
    <property type="entry name" value="PyrdxlP-dep_Trfase"/>
</dbReference>
<dbReference type="FunFam" id="3.40.640.10:FF:000035">
    <property type="entry name" value="O-succinylhomoserine sulfhydrylase"/>
    <property type="match status" value="1"/>
</dbReference>
<dbReference type="EMBL" id="JADIMG010000036">
    <property type="protein sequence ID" value="MBO8459430.1"/>
    <property type="molecule type" value="Genomic_DNA"/>
</dbReference>
<dbReference type="NCBIfam" id="TIGR01326">
    <property type="entry name" value="OAH_OAS_sulfhy"/>
    <property type="match status" value="1"/>
</dbReference>
<dbReference type="GO" id="GO:0019346">
    <property type="term" value="P:transsulfuration"/>
    <property type="evidence" value="ECO:0007669"/>
    <property type="project" value="InterPro"/>
</dbReference>
<evidence type="ECO:0000256" key="4">
    <source>
        <dbReference type="ARBA" id="ARBA00022898"/>
    </source>
</evidence>
<dbReference type="GO" id="GO:0004124">
    <property type="term" value="F:cysteine synthase activity"/>
    <property type="evidence" value="ECO:0007669"/>
    <property type="project" value="TreeGrafter"/>
</dbReference>
<keyword evidence="4 5" id="KW-0663">Pyridoxal phosphate</keyword>
<evidence type="ECO:0000313" key="8">
    <source>
        <dbReference type="Proteomes" id="UP000823641"/>
    </source>
</evidence>
<dbReference type="InterPro" id="IPR054542">
    <property type="entry name" value="Cys_met_metab_PP"/>
</dbReference>
<gene>
    <name evidence="7" type="ORF">IAA73_03750</name>
</gene>
<dbReference type="PROSITE" id="PS00868">
    <property type="entry name" value="CYS_MET_METAB_PP"/>
    <property type="match status" value="1"/>
</dbReference>
<dbReference type="Proteomes" id="UP000823641">
    <property type="component" value="Unassembled WGS sequence"/>
</dbReference>
<dbReference type="Pfam" id="PF01053">
    <property type="entry name" value="Cys_Met_Meta_PP"/>
    <property type="match status" value="1"/>
</dbReference>
<reference evidence="7" key="2">
    <citation type="journal article" date="2021" name="PeerJ">
        <title>Extensive microbial diversity within the chicken gut microbiome revealed by metagenomics and culture.</title>
        <authorList>
            <person name="Gilroy R."/>
            <person name="Ravi A."/>
            <person name="Getino M."/>
            <person name="Pursley I."/>
            <person name="Horton D.L."/>
            <person name="Alikhan N.F."/>
            <person name="Baker D."/>
            <person name="Gharbi K."/>
            <person name="Hall N."/>
            <person name="Watson M."/>
            <person name="Adriaenssens E.M."/>
            <person name="Foster-Nyarko E."/>
            <person name="Jarju S."/>
            <person name="Secka A."/>
            <person name="Antonio M."/>
            <person name="Oren A."/>
            <person name="Chaudhuri R.R."/>
            <person name="La Ragione R."/>
            <person name="Hildebrand F."/>
            <person name="Pallen M.J."/>
        </authorList>
    </citation>
    <scope>NUCLEOTIDE SEQUENCE</scope>
    <source>
        <strain evidence="7">G3-3990</strain>
    </source>
</reference>
<dbReference type="GO" id="GO:0005737">
    <property type="term" value="C:cytoplasm"/>
    <property type="evidence" value="ECO:0007669"/>
    <property type="project" value="TreeGrafter"/>
</dbReference>
<dbReference type="SUPFAM" id="SSF53383">
    <property type="entry name" value="PLP-dependent transferases"/>
    <property type="match status" value="1"/>
</dbReference>
<sequence length="428" mass="47531">MKKDLHFETLQVHAGYIPDKTNSRVAPIYPTTAFVFDSAEHGADLFNLDFKEGHAPYIYSRLNNPTVSIFEQRMAALEGGVAAVAVSSGQSAEFITMLSLLQAGDNAVVSPYLYGGTYNQFFVSFQRLGIEMRKADSDKAEDLEKLIDEKTKAIYVENIGNPYFNIPDFERLAELAHRYDIPLIVDNTFGCGGYLCQPIKLGADIVVESATKWIGGHGTVMGGIIIDGGSYNWKNGKFPLFSEPSEGYHGLVFAEKFGKSAFAMRCVAESLRDFGPCLSPFNAWQMLQGLETLSIRVQKMCDNAMLLAEWLRTLPEIKSVSYLGLPDHPYHDLATKYLHNGYGAVLTFRMKGGLEETVHFVEGLELISHLTNIGDVRTLITHPASTTHRQMSEEAQKAAGVYPDMLRLSVGLEHLDDIKDDILQALRK</sequence>
<evidence type="ECO:0000256" key="3">
    <source>
        <dbReference type="ARBA" id="ARBA00022679"/>
    </source>
</evidence>
<keyword evidence="3" id="KW-0808">Transferase</keyword>
<dbReference type="AlphaFoldDB" id="A0A9D9HSY7"/>
<dbReference type="GO" id="GO:0030170">
    <property type="term" value="F:pyridoxal phosphate binding"/>
    <property type="evidence" value="ECO:0007669"/>
    <property type="project" value="InterPro"/>
</dbReference>
<proteinExistence type="inferred from homology"/>
<dbReference type="InterPro" id="IPR000277">
    <property type="entry name" value="Cys/Met-Metab_PyrdxlP-dep_enz"/>
</dbReference>
<dbReference type="InterPro" id="IPR006235">
    <property type="entry name" value="OAc-hSer/O-AcSer_sulfhydrylase"/>
</dbReference>
<organism evidence="7 8">
    <name type="scientific">Candidatus Gallipaludibacter merdavium</name>
    <dbReference type="NCBI Taxonomy" id="2840839"/>
    <lineage>
        <taxon>Bacteria</taxon>
        <taxon>Pseudomonadati</taxon>
        <taxon>Bacteroidota</taxon>
        <taxon>Bacteroidia</taxon>
        <taxon>Bacteroidales</taxon>
        <taxon>Candidatus Gallipaludibacter</taxon>
    </lineage>
</organism>
<accession>A0A9D9HSY7</accession>
<dbReference type="PANTHER" id="PTHR43797">
    <property type="entry name" value="HOMOCYSTEINE/CYSTEINE SYNTHASE"/>
    <property type="match status" value="1"/>
</dbReference>
<dbReference type="InterPro" id="IPR015422">
    <property type="entry name" value="PyrdxlP-dep_Trfase_small"/>
</dbReference>
<dbReference type="Gene3D" id="3.90.1150.10">
    <property type="entry name" value="Aspartate Aminotransferase, domain 1"/>
    <property type="match status" value="1"/>
</dbReference>
<dbReference type="GO" id="GO:0071269">
    <property type="term" value="P:L-homocysteine biosynthetic process"/>
    <property type="evidence" value="ECO:0007669"/>
    <property type="project" value="TreeGrafter"/>
</dbReference>
<evidence type="ECO:0000256" key="2">
    <source>
        <dbReference type="ARBA" id="ARBA00009077"/>
    </source>
</evidence>
<evidence type="ECO:0000256" key="6">
    <source>
        <dbReference type="RuleBase" id="RU362118"/>
    </source>
</evidence>
<dbReference type="PIRSF" id="PIRSF001434">
    <property type="entry name" value="CGS"/>
    <property type="match status" value="1"/>
</dbReference>
<reference evidence="7" key="1">
    <citation type="submission" date="2020-10" db="EMBL/GenBank/DDBJ databases">
        <authorList>
            <person name="Gilroy R."/>
        </authorList>
    </citation>
    <scope>NUCLEOTIDE SEQUENCE</scope>
    <source>
        <strain evidence="7">G3-3990</strain>
    </source>
</reference>
<dbReference type="CDD" id="cd00614">
    <property type="entry name" value="CGS_like"/>
    <property type="match status" value="1"/>
</dbReference>
<dbReference type="InterPro" id="IPR015421">
    <property type="entry name" value="PyrdxlP-dep_Trfase_major"/>
</dbReference>